<comment type="caution">
    <text evidence="4">The sequence shown here is derived from an EMBL/GenBank/DDBJ whole genome shotgun (WGS) entry which is preliminary data.</text>
</comment>
<feature type="domain" description="Transcriptional regulator SgrR N-terminal HTH" evidence="3">
    <location>
        <begin position="7"/>
        <end position="117"/>
    </location>
</feature>
<dbReference type="PANTHER" id="PTHR30290">
    <property type="entry name" value="PERIPLASMIC BINDING COMPONENT OF ABC TRANSPORTER"/>
    <property type="match status" value="1"/>
</dbReference>
<keyword evidence="5" id="KW-1185">Reference proteome</keyword>
<dbReference type="RefSeq" id="WP_221787884.1">
    <property type="nucleotide sequence ID" value="NZ_JACLIC010000010.1"/>
</dbReference>
<dbReference type="SUPFAM" id="SSF53850">
    <property type="entry name" value="Periplasmic binding protein-like II"/>
    <property type="match status" value="1"/>
</dbReference>
<sequence>MDISEHYIQLRLKLKHVHDDQELYITIGELADYLCCTMRNMNLIMNKFQEHGWARWSPQRGRGKKSILVFCKPVAEVAAERFDQLLHANRMEEAYEMSSSLPPQLRERLLHNLQLQFGLRSIEGVAGRTDTLRIPQSTPFQTFDPTQTAMWGEGFIITEVFDRLVHYNAERQQCEPSLAIAWESDQEGREWTFYLNKGVQFHHGRVMEAADVKFTFDRIVTDPDNPCKTMFGSIQHVELIDNLTVRFVLHKPNFMLPDLLSSLCASIVPWDVQMESLRPIGTGPYRIMHHDATLLVMEVFPTYFRGRAYIDRVEFWQLPQADLTESLVKKRLFSDGELRSVEHEIQGGVFMTFNMQKEGPHHDLYFRQAVRLLLDSDQLVESMDNPYMEKADRLIRIRAREQQNVIPSEEAVTGQTGSDKSGLVQAATLLERSAYQGQPLRVWVEEGKQMEADMAWFAKRCESVGLNIAVVTGDPVHMVYHDELQPYEMIYTGEVFDEHVMRSLITMYTFGNTLFLLAMNDYWRGELAQACENIVMFQEPVLRMERLIQLEGRLIEEALILPVYAFKEVHAHDVSLRNYKISGYGLPDLRQLWIKRKTDAPNTETSYPVYIPLW</sequence>
<protein>
    <submittedName>
        <fullName evidence="4">SgrR family transcriptional regulator</fullName>
    </submittedName>
</protein>
<dbReference type="Gene3D" id="3.10.105.10">
    <property type="entry name" value="Dipeptide-binding Protein, Domain 3"/>
    <property type="match status" value="1"/>
</dbReference>
<dbReference type="Proteomes" id="UP000706031">
    <property type="component" value="Unassembled WGS sequence"/>
</dbReference>
<reference evidence="4 5" key="1">
    <citation type="submission" date="2020-08" db="EMBL/GenBank/DDBJ databases">
        <title>Fungal Genomes of the International Space Station.</title>
        <authorList>
            <person name="Seuylemezian A."/>
            <person name="Singh N.K."/>
            <person name="Wood J."/>
            <person name="Venkateswaran K."/>
        </authorList>
    </citation>
    <scope>NUCLEOTIDE SEQUENCE [LARGE SCALE GENOMIC DNA]</scope>
    <source>
        <strain evidence="4 5">S/N-304-OC-R4</strain>
    </source>
</reference>
<dbReference type="InterPro" id="IPR025370">
    <property type="entry name" value="SgrR_HTH_N"/>
</dbReference>
<evidence type="ECO:0000313" key="4">
    <source>
        <dbReference type="EMBL" id="MBY0203085.1"/>
    </source>
</evidence>
<dbReference type="Gene3D" id="3.40.190.10">
    <property type="entry name" value="Periplasmic binding protein-like II"/>
    <property type="match status" value="1"/>
</dbReference>
<accession>A0ABS7KG14</accession>
<dbReference type="InterPro" id="IPR000914">
    <property type="entry name" value="SBP_5_dom"/>
</dbReference>
<dbReference type="Pfam" id="PF00496">
    <property type="entry name" value="SBP_bac_5"/>
    <property type="match status" value="1"/>
</dbReference>
<proteinExistence type="predicted"/>
<evidence type="ECO:0000313" key="5">
    <source>
        <dbReference type="Proteomes" id="UP000706031"/>
    </source>
</evidence>
<dbReference type="EMBL" id="JACLIC010000010">
    <property type="protein sequence ID" value="MBY0203085.1"/>
    <property type="molecule type" value="Genomic_DNA"/>
</dbReference>
<gene>
    <name evidence="4" type="ORF">H7T88_07595</name>
</gene>
<evidence type="ECO:0000259" key="2">
    <source>
        <dbReference type="Pfam" id="PF00496"/>
    </source>
</evidence>
<dbReference type="Pfam" id="PF12793">
    <property type="entry name" value="SgrR_N"/>
    <property type="match status" value="1"/>
</dbReference>
<organism evidence="4 5">
    <name type="scientific">Paenibacillus cucumis</name>
    <name type="common">ex Kampfer et al. 2016</name>
    <dbReference type="NCBI Taxonomy" id="1776858"/>
    <lineage>
        <taxon>Bacteria</taxon>
        <taxon>Bacillati</taxon>
        <taxon>Bacillota</taxon>
        <taxon>Bacilli</taxon>
        <taxon>Bacillales</taxon>
        <taxon>Paenibacillaceae</taxon>
        <taxon>Paenibacillus</taxon>
    </lineage>
</organism>
<dbReference type="PANTHER" id="PTHR30290:SF72">
    <property type="entry name" value="HTH-TYPE TRANSCRIPTIONAL REGULATOR SGRR"/>
    <property type="match status" value="1"/>
</dbReference>
<evidence type="ECO:0000259" key="3">
    <source>
        <dbReference type="Pfam" id="PF12793"/>
    </source>
</evidence>
<evidence type="ECO:0000256" key="1">
    <source>
        <dbReference type="ARBA" id="ARBA00023125"/>
    </source>
</evidence>
<feature type="domain" description="Solute-binding protein family 5" evidence="2">
    <location>
        <begin position="175"/>
        <end position="470"/>
    </location>
</feature>
<name>A0ABS7KG14_9BACL</name>
<keyword evidence="1" id="KW-0238">DNA-binding</keyword>
<dbReference type="InterPro" id="IPR039424">
    <property type="entry name" value="SBP_5"/>
</dbReference>